<proteinExistence type="predicted"/>
<evidence type="ECO:0000313" key="1">
    <source>
        <dbReference type="EMBL" id="MPM46589.1"/>
    </source>
</evidence>
<dbReference type="AlphaFoldDB" id="A0A645A046"/>
<accession>A0A645A046</accession>
<gene>
    <name evidence="1" type="ORF">SDC9_93293</name>
</gene>
<name>A0A645A046_9ZZZZ</name>
<reference evidence="1" key="1">
    <citation type="submission" date="2019-08" db="EMBL/GenBank/DDBJ databases">
        <authorList>
            <person name="Kucharzyk K."/>
            <person name="Murdoch R.W."/>
            <person name="Higgins S."/>
            <person name="Loffler F."/>
        </authorList>
    </citation>
    <scope>NUCLEOTIDE SEQUENCE</scope>
</reference>
<organism evidence="1">
    <name type="scientific">bioreactor metagenome</name>
    <dbReference type="NCBI Taxonomy" id="1076179"/>
    <lineage>
        <taxon>unclassified sequences</taxon>
        <taxon>metagenomes</taxon>
        <taxon>ecological metagenomes</taxon>
    </lineage>
</organism>
<protein>
    <submittedName>
        <fullName evidence="1">Uncharacterized protein</fullName>
    </submittedName>
</protein>
<dbReference type="EMBL" id="VSSQ01011339">
    <property type="protein sequence ID" value="MPM46589.1"/>
    <property type="molecule type" value="Genomic_DNA"/>
</dbReference>
<comment type="caution">
    <text evidence="1">The sequence shown here is derived from an EMBL/GenBank/DDBJ whole genome shotgun (WGS) entry which is preliminary data.</text>
</comment>
<sequence>MIPRQVVNEWKEEIEHVVKMLFAANPAGKELP</sequence>